<evidence type="ECO:0000256" key="3">
    <source>
        <dbReference type="ARBA" id="ARBA00023002"/>
    </source>
</evidence>
<protein>
    <recommendedName>
        <fullName evidence="7">3-hydroxybutyrate dehydrogenase</fullName>
    </recommendedName>
</protein>
<dbReference type="PANTHER" id="PTHR44229">
    <property type="entry name" value="15-HYDROXYPROSTAGLANDIN DEHYDROGENASE [NAD(+)]"/>
    <property type="match status" value="1"/>
</dbReference>
<dbReference type="InterPro" id="IPR002347">
    <property type="entry name" value="SDR_fam"/>
</dbReference>
<dbReference type="STRING" id="1367422.A0A178ZIG6"/>
<dbReference type="GO" id="GO:0005737">
    <property type="term" value="C:cytoplasm"/>
    <property type="evidence" value="ECO:0007669"/>
    <property type="project" value="TreeGrafter"/>
</dbReference>
<keyword evidence="6" id="KW-1185">Reference proteome</keyword>
<dbReference type="AlphaFoldDB" id="A0A178ZIG6"/>
<reference evidence="5 6" key="1">
    <citation type="submission" date="2016-04" db="EMBL/GenBank/DDBJ databases">
        <title>Draft genome of Fonsecaea erecta CBS 125763.</title>
        <authorList>
            <person name="Weiss V.A."/>
            <person name="Vicente V.A."/>
            <person name="Raittz R.T."/>
            <person name="Moreno L.F."/>
            <person name="De Souza E.M."/>
            <person name="Pedrosa F.O."/>
            <person name="Steffens M.B."/>
            <person name="Faoro H."/>
            <person name="Tadra-Sfeir M.Z."/>
            <person name="Najafzadeh M.J."/>
            <person name="Felipe M.S."/>
            <person name="Teixeira M."/>
            <person name="Sun J."/>
            <person name="Xi L."/>
            <person name="Gomes R."/>
            <person name="De Azevedo C.M."/>
            <person name="Salgado C.G."/>
            <person name="Da Silva M.B."/>
            <person name="Nascimento M.F."/>
            <person name="Queiroz-Telles F."/>
            <person name="Attili D.S."/>
            <person name="Gorbushina A."/>
        </authorList>
    </citation>
    <scope>NUCLEOTIDE SEQUENCE [LARGE SCALE GENOMIC DNA]</scope>
    <source>
        <strain evidence="5 6">CBS 125763</strain>
    </source>
</reference>
<dbReference type="InterPro" id="IPR020904">
    <property type="entry name" value="Sc_DH/Rdtase_CS"/>
</dbReference>
<evidence type="ECO:0000256" key="2">
    <source>
        <dbReference type="ARBA" id="ARBA00022857"/>
    </source>
</evidence>
<dbReference type="PANTHER" id="PTHR44229:SF4">
    <property type="entry name" value="15-HYDROXYPROSTAGLANDIN DEHYDROGENASE [NAD(+)]"/>
    <property type="match status" value="1"/>
</dbReference>
<dbReference type="OrthoDB" id="5296at2759"/>
<dbReference type="Proteomes" id="UP000078343">
    <property type="component" value="Unassembled WGS sequence"/>
</dbReference>
<comment type="caution">
    <text evidence="5">The sequence shown here is derived from an EMBL/GenBank/DDBJ whole genome shotgun (WGS) entry which is preliminary data.</text>
</comment>
<evidence type="ECO:0000313" key="5">
    <source>
        <dbReference type="EMBL" id="OAP59577.1"/>
    </source>
</evidence>
<dbReference type="GO" id="GO:0016616">
    <property type="term" value="F:oxidoreductase activity, acting on the CH-OH group of donors, NAD or NADP as acceptor"/>
    <property type="evidence" value="ECO:0007669"/>
    <property type="project" value="TreeGrafter"/>
</dbReference>
<dbReference type="PRINTS" id="PR00080">
    <property type="entry name" value="SDRFAMILY"/>
</dbReference>
<evidence type="ECO:0000256" key="1">
    <source>
        <dbReference type="ARBA" id="ARBA00006484"/>
    </source>
</evidence>
<dbReference type="SUPFAM" id="SSF51735">
    <property type="entry name" value="NAD(P)-binding Rossmann-fold domains"/>
    <property type="match status" value="1"/>
</dbReference>
<keyword evidence="3" id="KW-0560">Oxidoreductase</keyword>
<dbReference type="GeneID" id="30011043"/>
<dbReference type="PRINTS" id="PR00081">
    <property type="entry name" value="GDHRDH"/>
</dbReference>
<evidence type="ECO:0000313" key="6">
    <source>
        <dbReference type="Proteomes" id="UP000078343"/>
    </source>
</evidence>
<dbReference type="EMBL" id="LVYI01000005">
    <property type="protein sequence ID" value="OAP59577.1"/>
    <property type="molecule type" value="Genomic_DNA"/>
</dbReference>
<dbReference type="Gene3D" id="3.40.50.720">
    <property type="entry name" value="NAD(P)-binding Rossmann-like Domain"/>
    <property type="match status" value="1"/>
</dbReference>
<name>A0A178ZIG6_9EURO</name>
<evidence type="ECO:0000256" key="4">
    <source>
        <dbReference type="RuleBase" id="RU000363"/>
    </source>
</evidence>
<dbReference type="RefSeq" id="XP_018692944.1">
    <property type="nucleotide sequence ID" value="XM_018838384.1"/>
</dbReference>
<proteinExistence type="inferred from homology"/>
<dbReference type="Pfam" id="PF00106">
    <property type="entry name" value="adh_short"/>
    <property type="match status" value="1"/>
</dbReference>
<gene>
    <name evidence="5" type="ORF">AYL99_06875</name>
</gene>
<accession>A0A178ZIG6</accession>
<dbReference type="InterPro" id="IPR036291">
    <property type="entry name" value="NAD(P)-bd_dom_sf"/>
</dbReference>
<comment type="similarity">
    <text evidence="1 4">Belongs to the short-chain dehydrogenases/reductases (SDR) family.</text>
</comment>
<organism evidence="5 6">
    <name type="scientific">Fonsecaea erecta</name>
    <dbReference type="NCBI Taxonomy" id="1367422"/>
    <lineage>
        <taxon>Eukaryota</taxon>
        <taxon>Fungi</taxon>
        <taxon>Dikarya</taxon>
        <taxon>Ascomycota</taxon>
        <taxon>Pezizomycotina</taxon>
        <taxon>Eurotiomycetes</taxon>
        <taxon>Chaetothyriomycetidae</taxon>
        <taxon>Chaetothyriales</taxon>
        <taxon>Herpotrichiellaceae</taxon>
        <taxon>Fonsecaea</taxon>
    </lineage>
</organism>
<dbReference type="PROSITE" id="PS00061">
    <property type="entry name" value="ADH_SHORT"/>
    <property type="match status" value="1"/>
</dbReference>
<sequence>MQNLQGKVALVTGGGSGISLAFCKLLYKAGCKVLIADIALHGTAKQWLASIQAESPSDAARAKFVRTDVTDWDQLETAFKESEVVLGTQPDIVVPGAGVYEPSSNSFWEDHDLNSRYKVLDIDLVHPIKLTRMAIRHMVQARKAGTIIHISSIAGQRASVVTPLYTAAKHGINSFIRSMGSLEAMAGIRVLGVAPGTVGTPLFTDHPEASKFLDLDKDTLLAPEHVANAMFALLTETQYKGGTVLEVCHETAWREVSLLNDPGPQGPASITSRKSEAIKDILPHLGELDKMVVEGVRTD</sequence>
<keyword evidence="2" id="KW-0521">NADP</keyword>
<evidence type="ECO:0008006" key="7">
    <source>
        <dbReference type="Google" id="ProtNLM"/>
    </source>
</evidence>